<dbReference type="EMBL" id="JBHSKT010000009">
    <property type="protein sequence ID" value="MFC5271831.1"/>
    <property type="molecule type" value="Genomic_DNA"/>
</dbReference>
<sequence length="122" mass="13779">MPATDLYILLIAVGGSYLLLIFISLFFYLKPPRRINSLYGYRTARSMKNLENWHFANKISARYMLLGSMAGLIIFLLSVAFLRDQLSVSVLTTGNLVIMCVSLIALIPAVEIKLKKFESERS</sequence>
<protein>
    <submittedName>
        <fullName evidence="2">SdpI family protein</fullName>
    </submittedName>
</protein>
<accession>A0ABW0EF39</accession>
<evidence type="ECO:0000313" key="3">
    <source>
        <dbReference type="Proteomes" id="UP001596161"/>
    </source>
</evidence>
<keyword evidence="1" id="KW-0812">Transmembrane</keyword>
<feature type="transmembrane region" description="Helical" evidence="1">
    <location>
        <begin position="6"/>
        <end position="29"/>
    </location>
</feature>
<reference evidence="3" key="1">
    <citation type="journal article" date="2019" name="Int. J. Syst. Evol. Microbiol.">
        <title>The Global Catalogue of Microorganisms (GCM) 10K type strain sequencing project: providing services to taxonomists for standard genome sequencing and annotation.</title>
        <authorList>
            <consortium name="The Broad Institute Genomics Platform"/>
            <consortium name="The Broad Institute Genome Sequencing Center for Infectious Disease"/>
            <person name="Wu L."/>
            <person name="Ma J."/>
        </authorList>
    </citation>
    <scope>NUCLEOTIDE SEQUENCE [LARGE SCALE GENOMIC DNA]</scope>
    <source>
        <strain evidence="3">KACC 12602</strain>
    </source>
</reference>
<dbReference type="InterPro" id="IPR025962">
    <property type="entry name" value="SdpI/YhfL"/>
</dbReference>
<keyword evidence="1" id="KW-1133">Transmembrane helix</keyword>
<proteinExistence type="predicted"/>
<organism evidence="2 3">
    <name type="scientific">Adhaeribacter terreus</name>
    <dbReference type="NCBI Taxonomy" id="529703"/>
    <lineage>
        <taxon>Bacteria</taxon>
        <taxon>Pseudomonadati</taxon>
        <taxon>Bacteroidota</taxon>
        <taxon>Cytophagia</taxon>
        <taxon>Cytophagales</taxon>
        <taxon>Hymenobacteraceae</taxon>
        <taxon>Adhaeribacter</taxon>
    </lineage>
</organism>
<dbReference type="RefSeq" id="WP_378018190.1">
    <property type="nucleotide sequence ID" value="NZ_JBHSKT010000009.1"/>
</dbReference>
<dbReference type="Pfam" id="PF13630">
    <property type="entry name" value="SdpI"/>
    <property type="match status" value="1"/>
</dbReference>
<evidence type="ECO:0000313" key="2">
    <source>
        <dbReference type="EMBL" id="MFC5271831.1"/>
    </source>
</evidence>
<name>A0ABW0EF39_9BACT</name>
<keyword evidence="3" id="KW-1185">Reference proteome</keyword>
<dbReference type="Proteomes" id="UP001596161">
    <property type="component" value="Unassembled WGS sequence"/>
</dbReference>
<evidence type="ECO:0000256" key="1">
    <source>
        <dbReference type="SAM" id="Phobius"/>
    </source>
</evidence>
<feature type="transmembrane region" description="Helical" evidence="1">
    <location>
        <begin position="63"/>
        <end position="82"/>
    </location>
</feature>
<feature type="transmembrane region" description="Helical" evidence="1">
    <location>
        <begin position="88"/>
        <end position="110"/>
    </location>
</feature>
<comment type="caution">
    <text evidence="2">The sequence shown here is derived from an EMBL/GenBank/DDBJ whole genome shotgun (WGS) entry which is preliminary data.</text>
</comment>
<keyword evidence="1" id="KW-0472">Membrane</keyword>
<gene>
    <name evidence="2" type="ORF">ACFPIB_14530</name>
</gene>